<gene>
    <name evidence="2" type="ORF">DB32_008924</name>
</gene>
<dbReference type="EMBL" id="CP011125">
    <property type="protein sequence ID" value="AKF11775.1"/>
    <property type="molecule type" value="Genomic_DNA"/>
</dbReference>
<dbReference type="KEGG" id="samy:DB32_008924"/>
<evidence type="ECO:0000313" key="2">
    <source>
        <dbReference type="EMBL" id="AKF11775.1"/>
    </source>
</evidence>
<sequence length="166" mass="17556">MSGKTAASPMTRRSLLLASLLLGACAPSPVTVDVNFPTTEAFMRSEQARVLVFPLESTTEQLGACPQLLDELPTQSFSIEPVYDSDLRSVCAIRGGMSLPEFGEGPHAYVVEIFSAGNRRILQGCSIGEIYVDGPDVQVQLHPTMDFDAATAAPGTPESYCAAGGT</sequence>
<organism evidence="2 3">
    <name type="scientific">Sandaracinus amylolyticus</name>
    <dbReference type="NCBI Taxonomy" id="927083"/>
    <lineage>
        <taxon>Bacteria</taxon>
        <taxon>Pseudomonadati</taxon>
        <taxon>Myxococcota</taxon>
        <taxon>Polyangia</taxon>
        <taxon>Polyangiales</taxon>
        <taxon>Sandaracinaceae</taxon>
        <taxon>Sandaracinus</taxon>
    </lineage>
</organism>
<proteinExistence type="predicted"/>
<protein>
    <recommendedName>
        <fullName evidence="4">Lipoprotein</fullName>
    </recommendedName>
</protein>
<evidence type="ECO:0008006" key="4">
    <source>
        <dbReference type="Google" id="ProtNLM"/>
    </source>
</evidence>
<name>A0A0F6WAQ8_9BACT</name>
<feature type="signal peptide" evidence="1">
    <location>
        <begin position="1"/>
        <end position="32"/>
    </location>
</feature>
<keyword evidence="1" id="KW-0732">Signal</keyword>
<feature type="chain" id="PRO_5002512032" description="Lipoprotein" evidence="1">
    <location>
        <begin position="33"/>
        <end position="166"/>
    </location>
</feature>
<keyword evidence="3" id="KW-1185">Reference proteome</keyword>
<accession>A0A0F6WAQ8</accession>
<dbReference type="Proteomes" id="UP000034883">
    <property type="component" value="Chromosome"/>
</dbReference>
<dbReference type="AlphaFoldDB" id="A0A0F6WAQ8"/>
<dbReference type="PROSITE" id="PS51257">
    <property type="entry name" value="PROKAR_LIPOPROTEIN"/>
    <property type="match status" value="1"/>
</dbReference>
<evidence type="ECO:0000256" key="1">
    <source>
        <dbReference type="SAM" id="SignalP"/>
    </source>
</evidence>
<dbReference type="STRING" id="927083.DB32_008924"/>
<evidence type="ECO:0000313" key="3">
    <source>
        <dbReference type="Proteomes" id="UP000034883"/>
    </source>
</evidence>
<reference evidence="2 3" key="1">
    <citation type="submission" date="2015-03" db="EMBL/GenBank/DDBJ databases">
        <title>Genome assembly of Sandaracinus amylolyticus DSM 53668.</title>
        <authorList>
            <person name="Sharma G."/>
            <person name="Subramanian S."/>
        </authorList>
    </citation>
    <scope>NUCLEOTIDE SEQUENCE [LARGE SCALE GENOMIC DNA]</scope>
    <source>
        <strain evidence="2 3">DSM 53668</strain>
    </source>
</reference>